<keyword evidence="2" id="KW-1185">Reference proteome</keyword>
<comment type="caution">
    <text evidence="1">The sequence shown here is derived from an EMBL/GenBank/DDBJ whole genome shotgun (WGS) entry which is preliminary data.</text>
</comment>
<dbReference type="EMBL" id="BFAG01000013">
    <property type="protein sequence ID" value="GBF07177.1"/>
    <property type="molecule type" value="Genomic_DNA"/>
</dbReference>
<name>A0A2I9DW42_9DEIO</name>
<dbReference type="OrthoDB" id="69941at2"/>
<evidence type="ECO:0000313" key="1">
    <source>
        <dbReference type="EMBL" id="GBF07177.1"/>
    </source>
</evidence>
<protein>
    <submittedName>
        <fullName evidence="1">Uncharacterized protein</fullName>
    </submittedName>
</protein>
<reference evidence="2" key="1">
    <citation type="submission" date="2018-01" db="EMBL/GenBank/DDBJ databases">
        <title>Draft Genome Sequence of the Radioresistant Bacterium Deinococcus aerius TR0125, Isolated from the Higher Atmosphere above Japan.</title>
        <authorList>
            <person name="Satoh K."/>
            <person name="Arai H."/>
            <person name="Sanzen T."/>
            <person name="Kawaguchi Y."/>
            <person name="Hayashi H."/>
            <person name="Yokobori S."/>
            <person name="Yamagishi A."/>
            <person name="Oono Y."/>
            <person name="Narumi I."/>
        </authorList>
    </citation>
    <scope>NUCLEOTIDE SEQUENCE [LARGE SCALE GENOMIC DNA]</scope>
    <source>
        <strain evidence="2">TR0125</strain>
    </source>
</reference>
<evidence type="ECO:0000313" key="2">
    <source>
        <dbReference type="Proteomes" id="UP000236569"/>
    </source>
</evidence>
<dbReference type="Proteomes" id="UP000236569">
    <property type="component" value="Unassembled WGS sequence"/>
</dbReference>
<proteinExistence type="predicted"/>
<dbReference type="RefSeq" id="WP_103130514.1">
    <property type="nucleotide sequence ID" value="NZ_BFAG01000013.1"/>
</dbReference>
<gene>
    <name evidence="1" type="ORF">DAERI_130007</name>
</gene>
<dbReference type="AlphaFoldDB" id="A0A2I9DW42"/>
<organism evidence="1 2">
    <name type="scientific">Deinococcus aerius</name>
    <dbReference type="NCBI Taxonomy" id="200253"/>
    <lineage>
        <taxon>Bacteria</taxon>
        <taxon>Thermotogati</taxon>
        <taxon>Deinococcota</taxon>
        <taxon>Deinococci</taxon>
        <taxon>Deinococcales</taxon>
        <taxon>Deinococcaceae</taxon>
        <taxon>Deinococcus</taxon>
    </lineage>
</organism>
<accession>A0A2I9DW42</accession>
<sequence>MDEVVLILEGGLQVTGTPTQVDADEVSLLAQASDVDGVMLRDVRFADRSTLPWLYVPYSRVVACGVAASLPEDEARTRLSPVVQGVRKAFYSSRGAHESVRSVENE</sequence>